<dbReference type="Pfam" id="PF14100">
    <property type="entry name" value="DUF6807"/>
    <property type="match status" value="1"/>
</dbReference>
<dbReference type="InterPro" id="IPR029475">
    <property type="entry name" value="DUF6807"/>
</dbReference>
<dbReference type="OrthoDB" id="242279at2"/>
<evidence type="ECO:0000313" key="3">
    <source>
        <dbReference type="Proteomes" id="UP000316213"/>
    </source>
</evidence>
<keyword evidence="3" id="KW-1185">Reference proteome</keyword>
<organism evidence="2 3">
    <name type="scientific">Neorhodopirellula pilleata</name>
    <dbReference type="NCBI Taxonomy" id="2714738"/>
    <lineage>
        <taxon>Bacteria</taxon>
        <taxon>Pseudomonadati</taxon>
        <taxon>Planctomycetota</taxon>
        <taxon>Planctomycetia</taxon>
        <taxon>Pirellulales</taxon>
        <taxon>Pirellulaceae</taxon>
        <taxon>Neorhodopirellula</taxon>
    </lineage>
</organism>
<reference evidence="2 3" key="1">
    <citation type="submission" date="2019-02" db="EMBL/GenBank/DDBJ databases">
        <title>Deep-cultivation of Planctomycetes and their phenomic and genomic characterization uncovers novel biology.</title>
        <authorList>
            <person name="Wiegand S."/>
            <person name="Jogler M."/>
            <person name="Boedeker C."/>
            <person name="Pinto D."/>
            <person name="Vollmers J."/>
            <person name="Rivas-Marin E."/>
            <person name="Kohn T."/>
            <person name="Peeters S.H."/>
            <person name="Heuer A."/>
            <person name="Rast P."/>
            <person name="Oberbeckmann S."/>
            <person name="Bunk B."/>
            <person name="Jeske O."/>
            <person name="Meyerdierks A."/>
            <person name="Storesund J.E."/>
            <person name="Kallscheuer N."/>
            <person name="Luecker S."/>
            <person name="Lage O.M."/>
            <person name="Pohl T."/>
            <person name="Merkel B.J."/>
            <person name="Hornburger P."/>
            <person name="Mueller R.-W."/>
            <person name="Bruemmer F."/>
            <person name="Labrenz M."/>
            <person name="Spormann A.M."/>
            <person name="Op Den Camp H."/>
            <person name="Overmann J."/>
            <person name="Amann R."/>
            <person name="Jetten M.S.M."/>
            <person name="Mascher T."/>
            <person name="Medema M.H."/>
            <person name="Devos D.P."/>
            <person name="Kaster A.-K."/>
            <person name="Ovreas L."/>
            <person name="Rohde M."/>
            <person name="Galperin M.Y."/>
            <person name="Jogler C."/>
        </authorList>
    </citation>
    <scope>NUCLEOTIDE SEQUENCE [LARGE SCALE GENOMIC DNA]</scope>
    <source>
        <strain evidence="2 3">Pla100</strain>
    </source>
</reference>
<accession>A0A5C6ABU0</accession>
<proteinExistence type="predicted"/>
<keyword evidence="1" id="KW-0812">Transmembrane</keyword>
<keyword evidence="1" id="KW-0472">Membrane</keyword>
<sequence length="382" mass="42661">MMNTSRSHVSSLPPFPATSAPPFWCGLVVLVISVDCGWLGLLTRTTAADEIRGGDAQVQNVPAEKNQWSVGHPDGDSSAWEIRCQGELVTTYYGDLAGTPGFFPVKTPSGLELTRRFPIGPPRDFEKEDHDHHRSFWFTHGIVNGLDFWIDDDKSHVGKIVQRESQVQVDGNAVVLTTKNDWQDHDGQTLLSDVRRFRFTQSHGDTVIDTTIELIAGDGDVTFGDTKEGSFGVRVAGTMKVDAKKMDKRIGGTIINAEGLRDADTWSKPSAWVDYSGPLLPTSHIDGTRVQTKEELLASDLPVGGITMMYHPTNHLPECRWHVRTYGLFAANPFARRHFGLPEYEGVRIRKNESLTLDFRVVLHDGLFDEPTTKQHYLDYSR</sequence>
<comment type="caution">
    <text evidence="2">The sequence shown here is derived from an EMBL/GenBank/DDBJ whole genome shotgun (WGS) entry which is preliminary data.</text>
</comment>
<feature type="transmembrane region" description="Helical" evidence="1">
    <location>
        <begin position="20"/>
        <end position="42"/>
    </location>
</feature>
<evidence type="ECO:0000256" key="1">
    <source>
        <dbReference type="SAM" id="Phobius"/>
    </source>
</evidence>
<evidence type="ECO:0000313" key="2">
    <source>
        <dbReference type="EMBL" id="TWT97512.1"/>
    </source>
</evidence>
<gene>
    <name evidence="2" type="ORF">Pla100_26660</name>
</gene>
<dbReference type="EMBL" id="SJPM01000004">
    <property type="protein sequence ID" value="TWT97512.1"/>
    <property type="molecule type" value="Genomic_DNA"/>
</dbReference>
<dbReference type="Proteomes" id="UP000316213">
    <property type="component" value="Unassembled WGS sequence"/>
</dbReference>
<dbReference type="AlphaFoldDB" id="A0A5C6ABU0"/>
<name>A0A5C6ABU0_9BACT</name>
<protein>
    <submittedName>
        <fullName evidence="2">Uncharacterized protein</fullName>
    </submittedName>
</protein>
<keyword evidence="1" id="KW-1133">Transmembrane helix</keyword>